<evidence type="ECO:0000313" key="2">
    <source>
        <dbReference type="Proteomes" id="UP000001312"/>
    </source>
</evidence>
<reference evidence="2" key="1">
    <citation type="journal article" date="2011" name="PLoS Genet.">
        <title>Genomic analysis of the necrotrophic fungal pathogens Sclerotinia sclerotiorum and Botrytis cinerea.</title>
        <authorList>
            <person name="Amselem J."/>
            <person name="Cuomo C.A."/>
            <person name="van Kan J.A."/>
            <person name="Viaud M."/>
            <person name="Benito E.P."/>
            <person name="Couloux A."/>
            <person name="Coutinho P.M."/>
            <person name="de Vries R.P."/>
            <person name="Dyer P.S."/>
            <person name="Fillinger S."/>
            <person name="Fournier E."/>
            <person name="Gout L."/>
            <person name="Hahn M."/>
            <person name="Kohn L."/>
            <person name="Lapalu N."/>
            <person name="Plummer K.M."/>
            <person name="Pradier J.M."/>
            <person name="Quevillon E."/>
            <person name="Sharon A."/>
            <person name="Simon A."/>
            <person name="ten Have A."/>
            <person name="Tudzynski B."/>
            <person name="Tudzynski P."/>
            <person name="Wincker P."/>
            <person name="Andrew M."/>
            <person name="Anthouard V."/>
            <person name="Beever R.E."/>
            <person name="Beffa R."/>
            <person name="Benoit I."/>
            <person name="Bouzid O."/>
            <person name="Brault B."/>
            <person name="Chen Z."/>
            <person name="Choquer M."/>
            <person name="Collemare J."/>
            <person name="Cotton P."/>
            <person name="Danchin E.G."/>
            <person name="Da Silva C."/>
            <person name="Gautier A."/>
            <person name="Giraud C."/>
            <person name="Giraud T."/>
            <person name="Gonzalez C."/>
            <person name="Grossetete S."/>
            <person name="Guldener U."/>
            <person name="Henrissat B."/>
            <person name="Howlett B.J."/>
            <person name="Kodira C."/>
            <person name="Kretschmer M."/>
            <person name="Lappartient A."/>
            <person name="Leroch M."/>
            <person name="Levis C."/>
            <person name="Mauceli E."/>
            <person name="Neuveglise C."/>
            <person name="Oeser B."/>
            <person name="Pearson M."/>
            <person name="Poulain J."/>
            <person name="Poussereau N."/>
            <person name="Quesneville H."/>
            <person name="Rascle C."/>
            <person name="Schumacher J."/>
            <person name="Segurens B."/>
            <person name="Sexton A."/>
            <person name="Silva E."/>
            <person name="Sirven C."/>
            <person name="Soanes D.M."/>
            <person name="Talbot N.J."/>
            <person name="Templeton M."/>
            <person name="Yandava C."/>
            <person name="Yarden O."/>
            <person name="Zeng Q."/>
            <person name="Rollins J.A."/>
            <person name="Lebrun M.H."/>
            <person name="Dickman M."/>
        </authorList>
    </citation>
    <scope>NUCLEOTIDE SEQUENCE [LARGE SCALE GENOMIC DNA]</scope>
    <source>
        <strain evidence="2">ATCC 18683 / 1980 / Ss-1</strain>
    </source>
</reference>
<dbReference type="KEGG" id="ssl:SS1G_13417"/>
<dbReference type="InParanoid" id="A7F737"/>
<sequence>MTRLPFLLNYIRSIGDDEPPTISLHLQPPPAPFIHKTLARNIQAMPSTEYTWILSTSSSERTSMKSVRFG</sequence>
<accession>A7F737</accession>
<proteinExistence type="predicted"/>
<name>A7F737_SCLS1</name>
<keyword evidence="2" id="KW-1185">Reference proteome</keyword>
<dbReference type="GeneID" id="5481650"/>
<evidence type="ECO:0000313" key="1">
    <source>
        <dbReference type="EMBL" id="EDN98558.1"/>
    </source>
</evidence>
<dbReference type="HOGENOM" id="CLU_2759356_0_0_1"/>
<organism evidence="1 2">
    <name type="scientific">Sclerotinia sclerotiorum (strain ATCC 18683 / 1980 / Ss-1)</name>
    <name type="common">White mold</name>
    <name type="synonym">Whetzelinia sclerotiorum</name>
    <dbReference type="NCBI Taxonomy" id="665079"/>
    <lineage>
        <taxon>Eukaryota</taxon>
        <taxon>Fungi</taxon>
        <taxon>Dikarya</taxon>
        <taxon>Ascomycota</taxon>
        <taxon>Pezizomycotina</taxon>
        <taxon>Leotiomycetes</taxon>
        <taxon>Helotiales</taxon>
        <taxon>Sclerotiniaceae</taxon>
        <taxon>Sclerotinia</taxon>
    </lineage>
</organism>
<protein>
    <submittedName>
        <fullName evidence="1">Uncharacterized protein</fullName>
    </submittedName>
</protein>
<dbReference type="EMBL" id="CH476645">
    <property type="protein sequence ID" value="EDN98558.1"/>
    <property type="molecule type" value="Genomic_DNA"/>
</dbReference>
<dbReference type="RefSeq" id="XP_001585533.1">
    <property type="nucleotide sequence ID" value="XM_001585483.1"/>
</dbReference>
<gene>
    <name evidence="1" type="ORF">SS1G_13417</name>
</gene>
<dbReference type="AlphaFoldDB" id="A7F737"/>
<dbReference type="Proteomes" id="UP000001312">
    <property type="component" value="Unassembled WGS sequence"/>
</dbReference>